<evidence type="ECO:0000313" key="2">
    <source>
        <dbReference type="EMBL" id="GIH15693.1"/>
    </source>
</evidence>
<gene>
    <name evidence="2" type="ORF">Raf01_38650</name>
</gene>
<evidence type="ECO:0000313" key="3">
    <source>
        <dbReference type="Proteomes" id="UP000642748"/>
    </source>
</evidence>
<proteinExistence type="predicted"/>
<dbReference type="AlphaFoldDB" id="A0A8J3QRR9"/>
<feature type="compositionally biased region" description="Low complexity" evidence="1">
    <location>
        <begin position="17"/>
        <end position="32"/>
    </location>
</feature>
<protein>
    <submittedName>
        <fullName evidence="2">Uncharacterized protein</fullName>
    </submittedName>
</protein>
<keyword evidence="3" id="KW-1185">Reference proteome</keyword>
<feature type="region of interest" description="Disordered" evidence="1">
    <location>
        <begin position="13"/>
        <end position="55"/>
    </location>
</feature>
<organism evidence="2 3">
    <name type="scientific">Rugosimonospora africana</name>
    <dbReference type="NCBI Taxonomy" id="556532"/>
    <lineage>
        <taxon>Bacteria</taxon>
        <taxon>Bacillati</taxon>
        <taxon>Actinomycetota</taxon>
        <taxon>Actinomycetes</taxon>
        <taxon>Micromonosporales</taxon>
        <taxon>Micromonosporaceae</taxon>
        <taxon>Rugosimonospora</taxon>
    </lineage>
</organism>
<accession>A0A8J3QRR9</accession>
<evidence type="ECO:0000256" key="1">
    <source>
        <dbReference type="SAM" id="MobiDB-lite"/>
    </source>
</evidence>
<sequence>MACVAVTESAAAGRSPATVSTAQTSNAAAAAPPERRATGRGRRVAPDAPGQTGRSLVSLVDTLPSFRTLAAEAPCRVQTSDVCTISRPYCGDNLAQGSGCDEWDGLKQRQT</sequence>
<name>A0A8J3QRR9_9ACTN</name>
<comment type="caution">
    <text evidence="2">The sequence shown here is derived from an EMBL/GenBank/DDBJ whole genome shotgun (WGS) entry which is preliminary data.</text>
</comment>
<dbReference type="EMBL" id="BONZ01000036">
    <property type="protein sequence ID" value="GIH15693.1"/>
    <property type="molecule type" value="Genomic_DNA"/>
</dbReference>
<dbReference type="Proteomes" id="UP000642748">
    <property type="component" value="Unassembled WGS sequence"/>
</dbReference>
<reference evidence="2" key="1">
    <citation type="submission" date="2021-01" db="EMBL/GenBank/DDBJ databases">
        <title>Whole genome shotgun sequence of Rugosimonospora africana NBRC 104875.</title>
        <authorList>
            <person name="Komaki H."/>
            <person name="Tamura T."/>
        </authorList>
    </citation>
    <scope>NUCLEOTIDE SEQUENCE</scope>
    <source>
        <strain evidence="2">NBRC 104875</strain>
    </source>
</reference>